<gene>
    <name evidence="1" type="ORF">C7B77_25210</name>
</gene>
<dbReference type="Proteomes" id="UP000238937">
    <property type="component" value="Unassembled WGS sequence"/>
</dbReference>
<dbReference type="AlphaFoldDB" id="A0A2T1FKF7"/>
<dbReference type="OrthoDB" id="516584at2"/>
<name>A0A2T1FKF7_9CYAN</name>
<keyword evidence="2" id="KW-1185">Reference proteome</keyword>
<comment type="caution">
    <text evidence="1">The sequence shown here is derived from an EMBL/GenBank/DDBJ whole genome shotgun (WGS) entry which is preliminary data.</text>
</comment>
<dbReference type="RefSeq" id="WP_106311427.1">
    <property type="nucleotide sequence ID" value="NZ_PVWO01000499.1"/>
</dbReference>
<evidence type="ECO:0000313" key="1">
    <source>
        <dbReference type="EMBL" id="PSB45474.1"/>
    </source>
</evidence>
<accession>A0A2T1FKF7</accession>
<organism evidence="1 2">
    <name type="scientific">Chamaesiphon polymorphus CCALA 037</name>
    <dbReference type="NCBI Taxonomy" id="2107692"/>
    <lineage>
        <taxon>Bacteria</taxon>
        <taxon>Bacillati</taxon>
        <taxon>Cyanobacteriota</taxon>
        <taxon>Cyanophyceae</taxon>
        <taxon>Gomontiellales</taxon>
        <taxon>Chamaesiphonaceae</taxon>
        <taxon>Chamaesiphon</taxon>
    </lineage>
</organism>
<dbReference type="EMBL" id="PVWO01000499">
    <property type="protein sequence ID" value="PSB45474.1"/>
    <property type="molecule type" value="Genomic_DNA"/>
</dbReference>
<reference evidence="1 2" key="1">
    <citation type="submission" date="2018-03" db="EMBL/GenBank/DDBJ databases">
        <title>The ancient ancestry and fast evolution of plastids.</title>
        <authorList>
            <person name="Moore K.R."/>
            <person name="Magnabosco C."/>
            <person name="Momper L."/>
            <person name="Gold D.A."/>
            <person name="Bosak T."/>
            <person name="Fournier G.P."/>
        </authorList>
    </citation>
    <scope>NUCLEOTIDE SEQUENCE [LARGE SCALE GENOMIC DNA]</scope>
    <source>
        <strain evidence="1 2">CCALA 037</strain>
    </source>
</reference>
<protein>
    <submittedName>
        <fullName evidence="1">Uncharacterized protein</fullName>
    </submittedName>
</protein>
<sequence length="80" mass="9043">MLSQNRSQATSLKPFLNHAGETTIEQIEKNQQAIELLKTWLAEEVPATELAERRSYLAKLKQTIDSQRLPGSKLYSAEAE</sequence>
<evidence type="ECO:0000313" key="2">
    <source>
        <dbReference type="Proteomes" id="UP000238937"/>
    </source>
</evidence>
<proteinExistence type="predicted"/>